<feature type="compositionally biased region" description="Polar residues" evidence="2">
    <location>
        <begin position="2274"/>
        <end position="2283"/>
    </location>
</feature>
<feature type="compositionally biased region" description="Basic and acidic residues" evidence="2">
    <location>
        <begin position="924"/>
        <end position="974"/>
    </location>
</feature>
<gene>
    <name evidence="3" type="ORF">O3P69_002778</name>
</gene>
<feature type="compositionally biased region" description="Low complexity" evidence="2">
    <location>
        <begin position="2337"/>
        <end position="2350"/>
    </location>
</feature>
<feature type="compositionally biased region" description="Acidic residues" evidence="2">
    <location>
        <begin position="2004"/>
        <end position="2015"/>
    </location>
</feature>
<protein>
    <submittedName>
        <fullName evidence="3">Uncharacterized protein</fullName>
    </submittedName>
</protein>
<feature type="compositionally biased region" description="Low complexity" evidence="2">
    <location>
        <begin position="1975"/>
        <end position="2003"/>
    </location>
</feature>
<feature type="compositionally biased region" description="Basic and acidic residues" evidence="2">
    <location>
        <begin position="1368"/>
        <end position="1389"/>
    </location>
</feature>
<sequence>MQEYGGEEGHVRWKAEANSPLVNQVGDSMEDPVSPATPGAESLWNADSDASSELSDIYGDIDDHAARNLEAEDVDDADIFQELGRIADEEKQLSSYRASFEAQGNSGLIFDVYSQNQRKENCQTEQTTSELTDGKMTPTCDSNVLGHNLSQTEKDYARKEEKSEALIDFMNVGDASTTEKKTNSYTIPKKIKKESQDNQLDLFEDFLVGQDRDELLQELKKLKAEQEQLQESLRSSQQRCLGLEKDNETLLNNMSSLWKTSVSQLRQKTNELTTLKREKEAIIFRRAMRQVPKDELDRVVSHIAAYDKEELKDFINSLKEEKEEKKECMCSRGTTTPGRSESVGQRVRQATRGVRLSPSSDSEAQTLKNLLGKKGETVTHSEEKLRTWNVKRGLSKDGVPDAKTPQGKMEKMHHVKKAVELSDKCMEKVRPFKEPQDESLKDRTPSGIQVSSISESADAPHSTTMKHESLGAHLSKDPAPAQENGDETGVPSGFEDEMLSKTLFGQRMKNRLKNLSKPHLTIEQEQTLSSPSSPNVHTSIPKPHVETTPTHRQIRPQDKSKATITSPLENVRKVIPAESKAQSEDKVTIRSDEEVDVQNESKSRDKSQTTLRSGEDHSSMFEVKHRKHHTKDRTKKIRSDAKKHKDSDIQNVEEQAKEKTNSEKKNESKKTSLDMKQKSGKSEHKTNTKETEDTVPVTQNTDERNGVTTSKRKSKKKHASDESNDKEKSSDTTKGGSLQQKKNDGKILTRTPTPVLDEEMSSDDEDEEDAEVDVELNKSPVQSPRMENILLEHEALDGIKQQDQSDGKQMRDAEGKKKNVKNNPEKNPDEDLEGERTNVIKDKKIGEEDYSNITHDRNDECQDNVRKEREVTSQDTMSSIDDQDNDILQSLLGTNYNEDSLFLSEEELLYEDGCEKEDEEEEERNSVHDQKIKYGSDSKNDHKESIVEEEQKLKKQTESKELNEKTDRVCDLDTKVSITESISSPRRSGRERGRDTPKGKPHGSYGGRDDTDTTKKSVDKQSRGDAHTPKTGEKENCSRSPSHSPSPQKGNLSKPLGSRIKKLFPSTSSRRQQGREEGVSPLMAREERLQSKRTEKQEPLSKRAEKQEPQSKRGERQEQQSKRVEKQESHKRLEKQEPQNRRSERQESRHSRDETGNLRPKDKDRRKDAEEHNRKRESHSPHVLSSQNRKSPPRLRKGRKRERSESEVSGKKDWSPRKKGERSSPRKRESREDKEEPASKKRRVSVKSRLTLPPNSDEENMTRPARWQPSTPETQRTRRISSRLRNQSHVADEHMREPGWQGGTQYASKTPETQKKSSPSSVPVDSKLLRSILTQSSSKCMEQEDEKEEGELDEDEEEGKEEDGCVDEPMKNHNKDNETCDTVSKKMNDIGRQPLKPKEHNSNMEDKGKTLQIKEHKASKHNACVDSRDTQDGKSCETDKQNIPVAADKEHYEQKNADSKIVIPDRTLDSEISPERVQYTACGIEGQNNPRSSKKRGEPEKQQYSQSKASSPRMTSLVQDAVQHQDMKTRRNRRKTLEYLSEDRKEDEDHNRENCTPVDDNATFYPGDLFQLMQPKAKGHLPPDLSMSSISSVSDDTIDLMVKQHNENFPFDITNGSDDSETSLLKYIAGSEEDRCDDNEVYEQKERTKGNNCVPNSDNDSCDEDEVNDEKVKGTLPENLHNLETKEIVLNSNTGISKRKTRLMHENEQVSPHDNDLSGEEYTKDTEFAMQIHKEVTTKGMEKITQQCYKDTSESRSPVRCGSESALSYSSTSSESKSPFKCGSENVSPSSSASSESKSPVRCGSQNVSSSSSASGESKSPVRCESQNMSSSSNTSDSRADTERQDIPIHSAVCTTHPSNTEEEDIRGTTVCQTNITEADMDEQDQQSSSDDEDDSELDVENTDGETDEHTRKLAENNCRTTSDGQYFTRREHEDNAVVEDLPSETRPITESEKANNEANSSDDSDSDSDCECSECNSSSSSSSSSSSGSSSSSSSSDSSSSDSEMEDAGVDGVEDLEKSMFGGEKNSVPVNHMASGVQSCDQESSKTVPASPIKLVSPTKLGCKTPKKTPRKTSSRTHMTELSESSGSMGAFKKTPKKPPCKKTPCKKTVSKDAQSRTPKAKRVHASLPASTERQPQDTVHTSSEKSGHFHSLFEPSNENGINEDHKTSQADLGNSDMQTSLRWSLQQSEDTVRTRHNTSTPQTNTPSMPFIETADAPDKRSSFGPSPGRTAQLSCTDSNNVISVVHNSKKNVNQVPKKTSSRTPKKVIQKEAVTTTPTVEKSTAKKRRLTPTLVVSNVRNSSGKKMRMIAPAMYEGVSPRKLFARTDKINQERNSPLLSSPGSSVGSPEPTKNSINKDIVVPVKVRRAKRQLNLGLSSSPVQHIYMGKQSLGQSNAADSGSLHGGASQAGGGMTPAQQKTGDSSGQVLRRSPRKSQQSSKLSI</sequence>
<evidence type="ECO:0000313" key="3">
    <source>
        <dbReference type="EMBL" id="KAK8401241.1"/>
    </source>
</evidence>
<feature type="compositionally biased region" description="Polar residues" evidence="2">
    <location>
        <begin position="2417"/>
        <end position="2428"/>
    </location>
</feature>
<feature type="compositionally biased region" description="Acidic residues" evidence="2">
    <location>
        <begin position="907"/>
        <end position="923"/>
    </location>
</feature>
<feature type="compositionally biased region" description="Basic and acidic residues" evidence="2">
    <location>
        <begin position="1523"/>
        <end position="1553"/>
    </location>
</feature>
<reference evidence="3 4" key="1">
    <citation type="submission" date="2023-03" db="EMBL/GenBank/DDBJ databases">
        <title>High-quality genome of Scylla paramamosain provides insights in environmental adaptation.</title>
        <authorList>
            <person name="Zhang L."/>
        </authorList>
    </citation>
    <scope>NUCLEOTIDE SEQUENCE [LARGE SCALE GENOMIC DNA]</scope>
    <source>
        <strain evidence="3">LZ_2023a</strain>
        <tissue evidence="3">Muscle</tissue>
    </source>
</reference>
<evidence type="ECO:0000256" key="1">
    <source>
        <dbReference type="SAM" id="Coils"/>
    </source>
</evidence>
<feature type="compositionally biased region" description="Polar residues" evidence="2">
    <location>
        <begin position="1502"/>
        <end position="1518"/>
    </location>
</feature>
<feature type="compositionally biased region" description="Polar residues" evidence="2">
    <location>
        <begin position="2171"/>
        <end position="2191"/>
    </location>
</feature>
<dbReference type="Proteomes" id="UP001487740">
    <property type="component" value="Unassembled WGS sequence"/>
</dbReference>
<feature type="compositionally biased region" description="Basic and acidic residues" evidence="2">
    <location>
        <begin position="719"/>
        <end position="731"/>
    </location>
</feature>
<feature type="compositionally biased region" description="Polar residues" evidence="2">
    <location>
        <begin position="873"/>
        <end position="883"/>
    </location>
</feature>
<feature type="compositionally biased region" description="Basic and acidic residues" evidence="2">
    <location>
        <begin position="1447"/>
        <end position="1458"/>
    </location>
</feature>
<feature type="compositionally biased region" description="Basic and acidic residues" evidence="2">
    <location>
        <begin position="854"/>
        <end position="872"/>
    </location>
</feature>
<keyword evidence="4" id="KW-1185">Reference proteome</keyword>
<feature type="compositionally biased region" description="Basic and acidic residues" evidence="2">
    <location>
        <begin position="465"/>
        <end position="476"/>
    </location>
</feature>
<accession>A0AAW0UQG0</accession>
<feature type="compositionally biased region" description="Low complexity" evidence="2">
    <location>
        <begin position="1784"/>
        <end position="1819"/>
    </location>
</feature>
<feature type="compositionally biased region" description="Polar residues" evidence="2">
    <location>
        <begin position="446"/>
        <end position="455"/>
    </location>
</feature>
<feature type="compositionally biased region" description="Basic and acidic residues" evidence="2">
    <location>
        <begin position="637"/>
        <end position="692"/>
    </location>
</feature>
<feature type="compositionally biased region" description="Polar residues" evidence="2">
    <location>
        <begin position="1650"/>
        <end position="1659"/>
    </location>
</feature>
<feature type="compositionally biased region" description="Polar residues" evidence="2">
    <location>
        <begin position="523"/>
        <end position="538"/>
    </location>
</feature>
<feature type="region of interest" description="Disordered" evidence="2">
    <location>
        <begin position="2394"/>
        <end position="2445"/>
    </location>
</feature>
<feature type="region of interest" description="Disordered" evidence="2">
    <location>
        <begin position="431"/>
        <end position="494"/>
    </location>
</feature>
<evidence type="ECO:0000256" key="2">
    <source>
        <dbReference type="SAM" id="MobiDB-lite"/>
    </source>
</evidence>
<feature type="compositionally biased region" description="Basic and acidic residues" evidence="2">
    <location>
        <begin position="581"/>
        <end position="592"/>
    </location>
</feature>
<feature type="compositionally biased region" description="Low complexity" evidence="2">
    <location>
        <begin position="1763"/>
        <end position="1777"/>
    </location>
</feature>
<feature type="region of interest" description="Disordered" evidence="2">
    <location>
        <begin position="1699"/>
        <end position="1720"/>
    </location>
</feature>
<feature type="compositionally biased region" description="Basic and acidic residues" evidence="2">
    <location>
        <begin position="1202"/>
        <end position="1239"/>
    </location>
</feature>
<feature type="region of interest" description="Disordered" evidence="2">
    <location>
        <begin position="1635"/>
        <end position="1666"/>
    </location>
</feature>
<feature type="compositionally biased region" description="Basic residues" evidence="2">
    <location>
        <begin position="2066"/>
        <end position="2076"/>
    </location>
</feature>
<feature type="region of interest" description="Disordered" evidence="2">
    <location>
        <begin position="2334"/>
        <end position="2360"/>
    </location>
</feature>
<feature type="region of interest" description="Disordered" evidence="2">
    <location>
        <begin position="523"/>
        <end position="883"/>
    </location>
</feature>
<feature type="compositionally biased region" description="Polar residues" evidence="2">
    <location>
        <begin position="1038"/>
        <end position="1051"/>
    </location>
</feature>
<dbReference type="EMBL" id="JARAKH010000009">
    <property type="protein sequence ID" value="KAK8401241.1"/>
    <property type="molecule type" value="Genomic_DNA"/>
</dbReference>
<evidence type="ECO:0000313" key="4">
    <source>
        <dbReference type="Proteomes" id="UP001487740"/>
    </source>
</evidence>
<feature type="compositionally biased region" description="Low complexity" evidence="2">
    <location>
        <begin position="2436"/>
        <end position="2445"/>
    </location>
</feature>
<feature type="compositionally biased region" description="Basic and acidic residues" evidence="2">
    <location>
        <begin position="1426"/>
        <end position="1440"/>
    </location>
</feature>
<comment type="caution">
    <text evidence="3">The sequence shown here is derived from an EMBL/GenBank/DDBJ whole genome shotgun (WGS) entry which is preliminary data.</text>
</comment>
<feature type="compositionally biased region" description="Basic residues" evidence="2">
    <location>
        <begin position="1191"/>
        <end position="1201"/>
    </location>
</feature>
<proteinExistence type="predicted"/>
<feature type="region of interest" description="Disordered" evidence="2">
    <location>
        <begin position="1"/>
        <end position="55"/>
    </location>
</feature>
<feature type="compositionally biased region" description="Basic and acidic residues" evidence="2">
    <location>
        <begin position="1703"/>
        <end position="1720"/>
    </location>
</feature>
<feature type="region of interest" description="Disordered" evidence="2">
    <location>
        <begin position="2254"/>
        <end position="2287"/>
    </location>
</feature>
<feature type="compositionally biased region" description="Polar residues" evidence="2">
    <location>
        <begin position="2037"/>
        <end position="2049"/>
    </location>
</feature>
<feature type="compositionally biased region" description="Acidic residues" evidence="2">
    <location>
        <begin position="1343"/>
        <end position="1366"/>
    </location>
</feature>
<feature type="compositionally biased region" description="Basic and acidic residues" evidence="2">
    <location>
        <begin position="431"/>
        <end position="444"/>
    </location>
</feature>
<feature type="compositionally biased region" description="Low complexity" evidence="2">
    <location>
        <begin position="1826"/>
        <end position="1837"/>
    </location>
</feature>
<feature type="compositionally biased region" description="Basic and acidic residues" evidence="2">
    <location>
        <begin position="599"/>
        <end position="623"/>
    </location>
</feature>
<name>A0AAW0UQG0_SCYPA</name>
<feature type="region of interest" description="Disordered" evidence="2">
    <location>
        <begin position="391"/>
        <end position="413"/>
    </location>
</feature>
<feature type="compositionally biased region" description="Basic residues" evidence="2">
    <location>
        <begin position="2095"/>
        <end position="2107"/>
    </location>
</feature>
<feature type="compositionally biased region" description="Basic and acidic residues" evidence="2">
    <location>
        <begin position="1073"/>
        <end position="1180"/>
    </location>
</feature>
<feature type="compositionally biased region" description="Acidic residues" evidence="2">
    <location>
        <begin position="756"/>
        <end position="774"/>
    </location>
</feature>
<feature type="compositionally biased region" description="Basic and acidic residues" evidence="2">
    <location>
        <begin position="1007"/>
        <end position="1037"/>
    </location>
</feature>
<organism evidence="3 4">
    <name type="scientific">Scylla paramamosain</name>
    <name type="common">Mud crab</name>
    <dbReference type="NCBI Taxonomy" id="85552"/>
    <lineage>
        <taxon>Eukaryota</taxon>
        <taxon>Metazoa</taxon>
        <taxon>Ecdysozoa</taxon>
        <taxon>Arthropoda</taxon>
        <taxon>Crustacea</taxon>
        <taxon>Multicrustacea</taxon>
        <taxon>Malacostraca</taxon>
        <taxon>Eumalacostraca</taxon>
        <taxon>Eucarida</taxon>
        <taxon>Decapoda</taxon>
        <taxon>Pleocyemata</taxon>
        <taxon>Brachyura</taxon>
        <taxon>Eubrachyura</taxon>
        <taxon>Portunoidea</taxon>
        <taxon>Portunidae</taxon>
        <taxon>Portuninae</taxon>
        <taxon>Scylla</taxon>
    </lineage>
</organism>
<feature type="compositionally biased region" description="Basic and acidic residues" evidence="2">
    <location>
        <begin position="1838"/>
        <end position="1847"/>
    </location>
</feature>
<feature type="compositionally biased region" description="Basic and acidic residues" evidence="2">
    <location>
        <begin position="1396"/>
        <end position="1416"/>
    </location>
</feature>
<feature type="compositionally biased region" description="Low complexity" evidence="2">
    <location>
        <begin position="1316"/>
        <end position="1326"/>
    </location>
</feature>
<feature type="compositionally biased region" description="Acidic residues" evidence="2">
    <location>
        <begin position="1879"/>
        <end position="1907"/>
    </location>
</feature>
<feature type="coiled-coil region" evidence="1">
    <location>
        <begin position="212"/>
        <end position="246"/>
    </location>
</feature>
<feature type="compositionally biased region" description="Basic residues" evidence="2">
    <location>
        <begin position="624"/>
        <end position="636"/>
    </location>
</feature>
<feature type="compositionally biased region" description="Basic and acidic residues" evidence="2">
    <location>
        <begin position="988"/>
        <end position="998"/>
    </location>
</feature>
<feature type="compositionally biased region" description="Acidic residues" evidence="2">
    <location>
        <begin position="1961"/>
        <end position="1973"/>
    </location>
</feature>
<feature type="compositionally biased region" description="Basic and acidic residues" evidence="2">
    <location>
        <begin position="803"/>
        <end position="847"/>
    </location>
</feature>
<feature type="compositionally biased region" description="Polar residues" evidence="2">
    <location>
        <begin position="2199"/>
        <end position="2209"/>
    </location>
</feature>
<keyword evidence="1" id="KW-0175">Coiled coil</keyword>
<feature type="compositionally biased region" description="Polar residues" evidence="2">
    <location>
        <begin position="2130"/>
        <end position="2143"/>
    </location>
</feature>
<feature type="region of interest" description="Disordered" evidence="2">
    <location>
        <begin position="907"/>
        <end position="1562"/>
    </location>
</feature>
<feature type="region of interest" description="Disordered" evidence="2">
    <location>
        <begin position="1749"/>
        <end position="2234"/>
    </location>
</feature>